<name>A0A6M3IRQ7_9ZZZZ</name>
<proteinExistence type="predicted"/>
<protein>
    <submittedName>
        <fullName evidence="1">Uncharacterized protein</fullName>
    </submittedName>
</protein>
<evidence type="ECO:0000313" key="1">
    <source>
        <dbReference type="EMBL" id="QJA60319.1"/>
    </source>
</evidence>
<gene>
    <name evidence="2" type="ORF">MM415A01320_0002</name>
    <name evidence="1" type="ORF">MM415B01131_0020</name>
</gene>
<dbReference type="EMBL" id="MT142279">
    <property type="protein sequence ID" value="QJA77354.1"/>
    <property type="molecule type" value="Genomic_DNA"/>
</dbReference>
<dbReference type="AlphaFoldDB" id="A0A6M3IRQ7"/>
<evidence type="ECO:0000313" key="2">
    <source>
        <dbReference type="EMBL" id="QJA77354.1"/>
    </source>
</evidence>
<sequence>MSLGPNVKKLIAHKMSLDAIPKGGGIKNGIDFLTNRKRITQSFRESNEWVEKVIAIIKNANEPNPWKNADSEAIASELLCRIDEKKKGIK</sequence>
<organism evidence="1">
    <name type="scientific">viral metagenome</name>
    <dbReference type="NCBI Taxonomy" id="1070528"/>
    <lineage>
        <taxon>unclassified sequences</taxon>
        <taxon>metagenomes</taxon>
        <taxon>organismal metagenomes</taxon>
    </lineage>
</organism>
<dbReference type="EMBL" id="MT141404">
    <property type="protein sequence ID" value="QJA60319.1"/>
    <property type="molecule type" value="Genomic_DNA"/>
</dbReference>
<accession>A0A6M3IRQ7</accession>
<reference evidence="1" key="1">
    <citation type="submission" date="2020-03" db="EMBL/GenBank/DDBJ databases">
        <title>The deep terrestrial virosphere.</title>
        <authorList>
            <person name="Holmfeldt K."/>
            <person name="Nilsson E."/>
            <person name="Simone D."/>
            <person name="Lopez-Fernandez M."/>
            <person name="Wu X."/>
            <person name="de Brujin I."/>
            <person name="Lundin D."/>
            <person name="Andersson A."/>
            <person name="Bertilsson S."/>
            <person name="Dopson M."/>
        </authorList>
    </citation>
    <scope>NUCLEOTIDE SEQUENCE</scope>
    <source>
        <strain evidence="2">MM415A01320</strain>
        <strain evidence="1">MM415B01131</strain>
    </source>
</reference>